<dbReference type="PROSITE" id="PS01124">
    <property type="entry name" value="HTH_ARAC_FAMILY_2"/>
    <property type="match status" value="1"/>
</dbReference>
<dbReference type="InterPro" id="IPR018060">
    <property type="entry name" value="HTH_AraC"/>
</dbReference>
<dbReference type="Gene3D" id="1.10.10.60">
    <property type="entry name" value="Homeodomain-like"/>
    <property type="match status" value="1"/>
</dbReference>
<feature type="domain" description="HTH araC/xylS-type" evidence="4">
    <location>
        <begin position="229"/>
        <end position="326"/>
    </location>
</feature>
<dbReference type="InterPro" id="IPR020449">
    <property type="entry name" value="Tscrpt_reg_AraC-type_HTH"/>
</dbReference>
<dbReference type="PRINTS" id="PR00032">
    <property type="entry name" value="HTHARAC"/>
</dbReference>
<organism evidence="5 6">
    <name type="scientific">Flavivirga jejuensis</name>
    <dbReference type="NCBI Taxonomy" id="870487"/>
    <lineage>
        <taxon>Bacteria</taxon>
        <taxon>Pseudomonadati</taxon>
        <taxon>Bacteroidota</taxon>
        <taxon>Flavobacteriia</taxon>
        <taxon>Flavobacteriales</taxon>
        <taxon>Flavobacteriaceae</taxon>
        <taxon>Flavivirga</taxon>
    </lineage>
</organism>
<keyword evidence="2" id="KW-0238">DNA-binding</keyword>
<dbReference type="SMART" id="SM00342">
    <property type="entry name" value="HTH_ARAC"/>
    <property type="match status" value="1"/>
</dbReference>
<dbReference type="InterPro" id="IPR009057">
    <property type="entry name" value="Homeodomain-like_sf"/>
</dbReference>
<dbReference type="PANTHER" id="PTHR47893">
    <property type="entry name" value="REGULATORY PROTEIN PCHR"/>
    <property type="match status" value="1"/>
</dbReference>
<gene>
    <name evidence="5" type="ORF">Q4Q40_19245</name>
</gene>
<keyword evidence="1" id="KW-0805">Transcription regulation</keyword>
<evidence type="ECO:0000256" key="2">
    <source>
        <dbReference type="ARBA" id="ARBA00023125"/>
    </source>
</evidence>
<dbReference type="EMBL" id="JAUOEL010000007">
    <property type="protein sequence ID" value="MDO5976340.1"/>
    <property type="molecule type" value="Genomic_DNA"/>
</dbReference>
<dbReference type="PROSITE" id="PS00041">
    <property type="entry name" value="HTH_ARAC_FAMILY_1"/>
    <property type="match status" value="1"/>
</dbReference>
<dbReference type="Pfam" id="PF12833">
    <property type="entry name" value="HTH_18"/>
    <property type="match status" value="1"/>
</dbReference>
<dbReference type="InterPro" id="IPR018062">
    <property type="entry name" value="HTH_AraC-typ_CS"/>
</dbReference>
<evidence type="ECO:0000259" key="4">
    <source>
        <dbReference type="PROSITE" id="PS01124"/>
    </source>
</evidence>
<evidence type="ECO:0000256" key="3">
    <source>
        <dbReference type="ARBA" id="ARBA00023163"/>
    </source>
</evidence>
<dbReference type="PANTHER" id="PTHR47893:SF1">
    <property type="entry name" value="REGULATORY PROTEIN PCHR"/>
    <property type="match status" value="1"/>
</dbReference>
<dbReference type="SUPFAM" id="SSF46689">
    <property type="entry name" value="Homeodomain-like"/>
    <property type="match status" value="2"/>
</dbReference>
<dbReference type="Proteomes" id="UP001176806">
    <property type="component" value="Unassembled WGS sequence"/>
</dbReference>
<evidence type="ECO:0000313" key="5">
    <source>
        <dbReference type="EMBL" id="MDO5976340.1"/>
    </source>
</evidence>
<comment type="caution">
    <text evidence="5">The sequence shown here is derived from an EMBL/GenBank/DDBJ whole genome shotgun (WGS) entry which is preliminary data.</text>
</comment>
<dbReference type="RefSeq" id="WP_303303624.1">
    <property type="nucleotide sequence ID" value="NZ_BAABDA010000028.1"/>
</dbReference>
<keyword evidence="6" id="KW-1185">Reference proteome</keyword>
<evidence type="ECO:0000313" key="6">
    <source>
        <dbReference type="Proteomes" id="UP001176806"/>
    </source>
</evidence>
<protein>
    <submittedName>
        <fullName evidence="5">AraC family transcriptional regulator</fullName>
    </submittedName>
</protein>
<proteinExistence type="predicted"/>
<sequence>MGLKLHLKDVENIVFESGKHEYSIDDVGIHELDMFFDYKDLKGRYKEIILDNFKIGYGSSTFSEKTTLFFEFDEETVEMHFTLQGSSNTSINSLPNNFSIGNNTHNIFYCNHIRGKMEWNSPDMYIFEINLKPTFFEQYLPDDGLFDMFKKIIQNKEIGFLSPHNHPITSPMLVIINEIINCSWKSKYRQLFLEAKVLELLLLQLDQIRLCDVCFVNANTSKTIIDKMYYAREIILSELNSPMCLSDLARIVSTNECTLKKEFKNVFGTTVFGYIRDTKMEQAKKMLRNQQLSINEVSDKIGYKNPQHFSTAFKRKFGISPSQVRK</sequence>
<evidence type="ECO:0000256" key="1">
    <source>
        <dbReference type="ARBA" id="ARBA00023015"/>
    </source>
</evidence>
<reference evidence="5" key="1">
    <citation type="submission" date="2023-07" db="EMBL/GenBank/DDBJ databases">
        <title>Two novel species in the genus Flavivirga.</title>
        <authorList>
            <person name="Kwon K."/>
        </authorList>
    </citation>
    <scope>NUCLEOTIDE SEQUENCE</scope>
    <source>
        <strain evidence="5">KACC 14158</strain>
    </source>
</reference>
<dbReference type="InterPro" id="IPR053142">
    <property type="entry name" value="PchR_regulatory_protein"/>
</dbReference>
<keyword evidence="3" id="KW-0804">Transcription</keyword>
<accession>A0ABT8WT27</accession>
<name>A0ABT8WT27_9FLAO</name>